<keyword evidence="2" id="KW-1185">Reference proteome</keyword>
<dbReference type="STRING" id="1104324.P186_0216"/>
<dbReference type="AlphaFoldDB" id="G7VF61"/>
<sequence length="120" mass="13966">MVESILKELKQYWGQFTSTDIAKAFNAELEKFEKWLREVGVKLFSIRAREAAERGNPVARDYPEQYVKGLVRRGQAKILVNMFAAYLVHNGLTTQYWLIRNKYVAGGESIATWLRLLRKI</sequence>
<evidence type="ECO:0000313" key="1">
    <source>
        <dbReference type="EMBL" id="AET31677.1"/>
    </source>
</evidence>
<organism evidence="1 2">
    <name type="scientific">Pyrobaculum ferrireducens</name>
    <dbReference type="NCBI Taxonomy" id="1104324"/>
    <lineage>
        <taxon>Archaea</taxon>
        <taxon>Thermoproteota</taxon>
        <taxon>Thermoprotei</taxon>
        <taxon>Thermoproteales</taxon>
        <taxon>Thermoproteaceae</taxon>
        <taxon>Pyrobaculum</taxon>
    </lineage>
</organism>
<name>G7VF61_9CREN</name>
<proteinExistence type="predicted"/>
<dbReference type="EMBL" id="CP003098">
    <property type="protein sequence ID" value="AET31677.1"/>
    <property type="molecule type" value="Genomic_DNA"/>
</dbReference>
<protein>
    <submittedName>
        <fullName evidence="1">Uncharacterized protein</fullName>
    </submittedName>
</protein>
<dbReference type="KEGG" id="pyr:P186_0216"/>
<evidence type="ECO:0000313" key="2">
    <source>
        <dbReference type="Proteomes" id="UP000005867"/>
    </source>
</evidence>
<reference evidence="1 2" key="1">
    <citation type="journal article" date="2012" name="J. Bacteriol.">
        <title>Complete genome sequence of strain 1860, a crenarchaeon of the genus pyrobaculum able to grow with various electron acceptors.</title>
        <authorList>
            <person name="Mardanov A.V."/>
            <person name="Gumerov V.M."/>
            <person name="Slobodkina G.B."/>
            <person name="Beletsky A.V."/>
            <person name="Bonch-Osmolovskaya E.A."/>
            <person name="Ravin N.V."/>
            <person name="Skryabin K.G."/>
        </authorList>
    </citation>
    <scope>NUCLEOTIDE SEQUENCE [LARGE SCALE GENOMIC DNA]</scope>
    <source>
        <strain evidence="1 2">1860</strain>
    </source>
</reference>
<dbReference type="Proteomes" id="UP000005867">
    <property type="component" value="Chromosome"/>
</dbReference>
<accession>G7VF61</accession>
<gene>
    <name evidence="1" type="ORF">P186_0216</name>
</gene>
<dbReference type="HOGENOM" id="CLU_2044499_0_0_2"/>
<dbReference type="eggNOG" id="arCOG05550">
    <property type="taxonomic scope" value="Archaea"/>
</dbReference>
<dbReference type="BioCyc" id="PSP1104324:GJSN-209-MONOMER"/>